<dbReference type="EMBL" id="CP025611">
    <property type="protein sequence ID" value="AUN31279.1"/>
    <property type="molecule type" value="Genomic_DNA"/>
</dbReference>
<evidence type="ECO:0000259" key="7">
    <source>
        <dbReference type="Pfam" id="PF07687"/>
    </source>
</evidence>
<dbReference type="Gene3D" id="3.30.70.360">
    <property type="match status" value="1"/>
</dbReference>
<protein>
    <submittedName>
        <fullName evidence="8">Peptidase M20</fullName>
    </submittedName>
</protein>
<keyword evidence="4" id="KW-0378">Hydrolase</keyword>
<dbReference type="KEGG" id="ncb:C0V82_14305"/>
<evidence type="ECO:0000256" key="3">
    <source>
        <dbReference type="ARBA" id="ARBA00022723"/>
    </source>
</evidence>
<evidence type="ECO:0000313" key="9">
    <source>
        <dbReference type="Proteomes" id="UP000234752"/>
    </source>
</evidence>
<dbReference type="SUPFAM" id="SSF55031">
    <property type="entry name" value="Bacterial exopeptidase dimerisation domain"/>
    <property type="match status" value="1"/>
</dbReference>
<evidence type="ECO:0000256" key="4">
    <source>
        <dbReference type="ARBA" id="ARBA00022801"/>
    </source>
</evidence>
<dbReference type="GO" id="GO:0006508">
    <property type="term" value="P:proteolysis"/>
    <property type="evidence" value="ECO:0007669"/>
    <property type="project" value="UniProtKB-KW"/>
</dbReference>
<dbReference type="PANTHER" id="PTHR45962:SF1">
    <property type="entry name" value="N-FATTY-ACYL-AMINO ACID SYNTHASE_HYDROLASE PM20D1"/>
    <property type="match status" value="1"/>
</dbReference>
<dbReference type="Gene3D" id="1.10.150.900">
    <property type="match status" value="1"/>
</dbReference>
<feature type="domain" description="Peptidase M20 dimerisation" evidence="7">
    <location>
        <begin position="243"/>
        <end position="398"/>
    </location>
</feature>
<keyword evidence="2" id="KW-0645">Protease</keyword>
<keyword evidence="6" id="KW-0732">Signal</keyword>
<organism evidence="8 9">
    <name type="scientific">Niveispirillum cyanobacteriorum</name>
    <dbReference type="NCBI Taxonomy" id="1612173"/>
    <lineage>
        <taxon>Bacteria</taxon>
        <taxon>Pseudomonadati</taxon>
        <taxon>Pseudomonadota</taxon>
        <taxon>Alphaproteobacteria</taxon>
        <taxon>Rhodospirillales</taxon>
        <taxon>Azospirillaceae</taxon>
        <taxon>Niveispirillum</taxon>
    </lineage>
</organism>
<dbReference type="PANTHER" id="PTHR45962">
    <property type="entry name" value="N-FATTY-ACYL-AMINO ACID SYNTHASE/HYDROLASE PM20D1"/>
    <property type="match status" value="1"/>
</dbReference>
<evidence type="ECO:0000313" key="8">
    <source>
        <dbReference type="EMBL" id="AUN31279.1"/>
    </source>
</evidence>
<keyword evidence="3" id="KW-0479">Metal-binding</keyword>
<gene>
    <name evidence="8" type="ORF">C0V82_14305</name>
</gene>
<dbReference type="InterPro" id="IPR047177">
    <property type="entry name" value="Pept_M20A"/>
</dbReference>
<dbReference type="AlphaFoldDB" id="A0A2K9NDW9"/>
<keyword evidence="9" id="KW-1185">Reference proteome</keyword>
<dbReference type="Gene3D" id="3.40.630.10">
    <property type="entry name" value="Zn peptidases"/>
    <property type="match status" value="1"/>
</dbReference>
<dbReference type="Pfam" id="PF01546">
    <property type="entry name" value="Peptidase_M20"/>
    <property type="match status" value="1"/>
</dbReference>
<reference evidence="8 9" key="1">
    <citation type="submission" date="2017-12" db="EMBL/GenBank/DDBJ databases">
        <title>Genomes of bacteria within cyanobacterial aggregates.</title>
        <authorList>
            <person name="Cai H."/>
        </authorList>
    </citation>
    <scope>NUCLEOTIDE SEQUENCE [LARGE SCALE GENOMIC DNA]</scope>
    <source>
        <strain evidence="8 9">TH16</strain>
    </source>
</reference>
<keyword evidence="5" id="KW-0862">Zinc</keyword>
<evidence type="ECO:0000256" key="6">
    <source>
        <dbReference type="SAM" id="SignalP"/>
    </source>
</evidence>
<accession>A0A2K9NDW9</accession>
<evidence type="ECO:0000256" key="1">
    <source>
        <dbReference type="ARBA" id="ARBA00006247"/>
    </source>
</evidence>
<dbReference type="InterPro" id="IPR002933">
    <property type="entry name" value="Peptidase_M20"/>
</dbReference>
<evidence type="ECO:0000256" key="2">
    <source>
        <dbReference type="ARBA" id="ARBA00022670"/>
    </source>
</evidence>
<evidence type="ECO:0000256" key="5">
    <source>
        <dbReference type="ARBA" id="ARBA00022833"/>
    </source>
</evidence>
<dbReference type="SUPFAM" id="SSF53187">
    <property type="entry name" value="Zn-dependent exopeptidases"/>
    <property type="match status" value="1"/>
</dbReference>
<sequence length="512" mass="55230">MGGDGGQWPSIHRQLSDQCEVREHQTVKHPLRRLLVPALLLALSVPAAQAAPRSAEGDAAVALLQDLIRFETVNAPGDTTKLAAYLDSLFKPLGVETEVILAPNGKAAHFIARLKGDGSLEPVLLAAHTDVVPVEREFWTVDPFAATIKDGFVYGRGALDNKSAVAVFARAVMRLAREKVKLKRDIIFLAEADEEQGRFNTGWLAQNHWDKINAAVALNEGGNTMLDPDGKVRQINISVADKQTLNLKLTARGKAAHSSLAVPPLETANGQLIAALGKIAFTETPIRLTPPAVSYFKGLARLNPGPLSGAVERLLAAGDDAARLVAAKEVLEAHPKEAPTLSALMRDTMVVTMINAGVKPNIIPGEAEAIMNARLMPGVDVYQFVEQVKALIGNPAIEVEIVNSRPKEEQAEFFRQRSAIQPSSIETDLFGALEKQAKRVWPGAQVLPVMLQASTDAGAWRARGVPVYGIRPFPTDPDTSSRVHGHDERVAVKSIHEGVDYVYGVLKQVAAR</sequence>
<comment type="similarity">
    <text evidence="1">Belongs to the peptidase M20A family.</text>
</comment>
<dbReference type="Pfam" id="PF07687">
    <property type="entry name" value="M20_dimer"/>
    <property type="match status" value="1"/>
</dbReference>
<dbReference type="Proteomes" id="UP000234752">
    <property type="component" value="Chromosome eg_1"/>
</dbReference>
<feature type="signal peptide" evidence="6">
    <location>
        <begin position="1"/>
        <end position="50"/>
    </location>
</feature>
<proteinExistence type="inferred from homology"/>
<dbReference type="InterPro" id="IPR036264">
    <property type="entry name" value="Bact_exopeptidase_dim_dom"/>
</dbReference>
<name>A0A2K9NDW9_9PROT</name>
<feature type="chain" id="PRO_5014785117" evidence="6">
    <location>
        <begin position="51"/>
        <end position="512"/>
    </location>
</feature>
<dbReference type="GO" id="GO:0046872">
    <property type="term" value="F:metal ion binding"/>
    <property type="evidence" value="ECO:0007669"/>
    <property type="project" value="UniProtKB-KW"/>
</dbReference>
<dbReference type="GO" id="GO:0008233">
    <property type="term" value="F:peptidase activity"/>
    <property type="evidence" value="ECO:0007669"/>
    <property type="project" value="UniProtKB-KW"/>
</dbReference>
<dbReference type="PROSITE" id="PS00758">
    <property type="entry name" value="ARGE_DAPE_CPG2_1"/>
    <property type="match status" value="1"/>
</dbReference>
<dbReference type="InterPro" id="IPR011650">
    <property type="entry name" value="Peptidase_M20_dimer"/>
</dbReference>
<dbReference type="InterPro" id="IPR001261">
    <property type="entry name" value="ArgE/DapE_CS"/>
</dbReference>
<dbReference type="PIRSF" id="PIRSF036696">
    <property type="entry name" value="ACY-1"/>
    <property type="match status" value="1"/>
</dbReference>